<organism evidence="2 3">
    <name type="scientific">Mycobacterium colombiense</name>
    <dbReference type="NCBI Taxonomy" id="339268"/>
    <lineage>
        <taxon>Bacteria</taxon>
        <taxon>Bacillati</taxon>
        <taxon>Actinomycetota</taxon>
        <taxon>Actinomycetes</taxon>
        <taxon>Mycobacteriales</taxon>
        <taxon>Mycobacteriaceae</taxon>
        <taxon>Mycobacterium</taxon>
        <taxon>Mycobacterium avium complex (MAC)</taxon>
    </lineage>
</organism>
<name>A0A1A2YXK1_9MYCO</name>
<comment type="caution">
    <text evidence="2">The sequence shown here is derived from an EMBL/GenBank/DDBJ whole genome shotgun (WGS) entry which is preliminary data.</text>
</comment>
<reference evidence="2 3" key="1">
    <citation type="submission" date="2016-06" db="EMBL/GenBank/DDBJ databases">
        <authorList>
            <person name="Kjaerup R.B."/>
            <person name="Dalgaard T.S."/>
            <person name="Juul-Madsen H.R."/>
        </authorList>
    </citation>
    <scope>NUCLEOTIDE SEQUENCE [LARGE SCALE GENOMIC DNA]</scope>
    <source>
        <strain evidence="2 3">E1334</strain>
    </source>
</reference>
<evidence type="ECO:0000313" key="2">
    <source>
        <dbReference type="EMBL" id="OBI43014.1"/>
    </source>
</evidence>
<proteinExistence type="predicted"/>
<protein>
    <submittedName>
        <fullName evidence="2">Uncharacterized protein</fullName>
    </submittedName>
</protein>
<evidence type="ECO:0000256" key="1">
    <source>
        <dbReference type="SAM" id="MobiDB-lite"/>
    </source>
</evidence>
<dbReference type="OrthoDB" id="4751937at2"/>
<dbReference type="AlphaFoldDB" id="A0A1A2YXK1"/>
<feature type="region of interest" description="Disordered" evidence="1">
    <location>
        <begin position="1"/>
        <end position="62"/>
    </location>
</feature>
<evidence type="ECO:0000313" key="3">
    <source>
        <dbReference type="Proteomes" id="UP000091846"/>
    </source>
</evidence>
<feature type="compositionally biased region" description="Basic and acidic residues" evidence="1">
    <location>
        <begin position="48"/>
        <end position="57"/>
    </location>
</feature>
<accession>A0A1A2YXK1</accession>
<feature type="compositionally biased region" description="Basic and acidic residues" evidence="1">
    <location>
        <begin position="1"/>
        <end position="16"/>
    </location>
</feature>
<dbReference type="RefSeq" id="WP_155765942.1">
    <property type="nucleotide sequence ID" value="NZ_LZKI01000064.1"/>
</dbReference>
<gene>
    <name evidence="2" type="ORF">A5708_19470</name>
</gene>
<feature type="compositionally biased region" description="Acidic residues" evidence="1">
    <location>
        <begin position="35"/>
        <end position="47"/>
    </location>
</feature>
<sequence length="89" mass="10053">MWRRPGPCEHHAREPYEPYEPNESDDFNEPYQPNESDDFNEPCDPNDESCHLNESHKPGGSGQCAVTMSCTRCFTGLHARAGNDPISSR</sequence>
<dbReference type="EMBL" id="LZKI01000064">
    <property type="protein sequence ID" value="OBI43014.1"/>
    <property type="molecule type" value="Genomic_DNA"/>
</dbReference>
<dbReference type="Proteomes" id="UP000091846">
    <property type="component" value="Unassembled WGS sequence"/>
</dbReference>